<accession>A0ABV9EWY6</accession>
<dbReference type="PANTHER" id="PTHR30468:SF1">
    <property type="entry name" value="ALPHA-KETOGLUTARATE-DEPENDENT SULFONATE DIOXYGENASE"/>
    <property type="match status" value="1"/>
</dbReference>
<keyword evidence="5" id="KW-0408">Iron</keyword>
<name>A0ABV9EWY6_9SPHN</name>
<keyword evidence="3 7" id="KW-0223">Dioxygenase</keyword>
<evidence type="ECO:0000256" key="5">
    <source>
        <dbReference type="ARBA" id="ARBA00023004"/>
    </source>
</evidence>
<dbReference type="InterPro" id="IPR003819">
    <property type="entry name" value="TauD/TfdA-like"/>
</dbReference>
<feature type="domain" description="TauD/TfdA-like" evidence="6">
    <location>
        <begin position="3"/>
        <end position="263"/>
    </location>
</feature>
<dbReference type="PANTHER" id="PTHR30468">
    <property type="entry name" value="ALPHA-KETOGLUTARATE-DEPENDENT SULFONATE DIOXYGENASE"/>
    <property type="match status" value="1"/>
</dbReference>
<dbReference type="Pfam" id="PF02668">
    <property type="entry name" value="TauD"/>
    <property type="match status" value="1"/>
</dbReference>
<dbReference type="Proteomes" id="UP001595957">
    <property type="component" value="Unassembled WGS sequence"/>
</dbReference>
<evidence type="ECO:0000313" key="7">
    <source>
        <dbReference type="EMBL" id="MFC4593200.1"/>
    </source>
</evidence>
<reference evidence="8" key="1">
    <citation type="journal article" date="2019" name="Int. J. Syst. Evol. Microbiol.">
        <title>The Global Catalogue of Microorganisms (GCM) 10K type strain sequencing project: providing services to taxonomists for standard genome sequencing and annotation.</title>
        <authorList>
            <consortium name="The Broad Institute Genomics Platform"/>
            <consortium name="The Broad Institute Genome Sequencing Center for Infectious Disease"/>
            <person name="Wu L."/>
            <person name="Ma J."/>
        </authorList>
    </citation>
    <scope>NUCLEOTIDE SEQUENCE [LARGE SCALE GENOMIC DNA]</scope>
    <source>
        <strain evidence="8">NBRC 103632</strain>
    </source>
</reference>
<dbReference type="RefSeq" id="WP_066530812.1">
    <property type="nucleotide sequence ID" value="NZ_JBHSFZ010000004.1"/>
</dbReference>
<protein>
    <submittedName>
        <fullName evidence="7">TauD/TfdA dioxygenase family protein</fullName>
    </submittedName>
</protein>
<dbReference type="SUPFAM" id="SSF51197">
    <property type="entry name" value="Clavaminate synthase-like"/>
    <property type="match status" value="1"/>
</dbReference>
<evidence type="ECO:0000256" key="2">
    <source>
        <dbReference type="ARBA" id="ARBA00022723"/>
    </source>
</evidence>
<organism evidence="7 8">
    <name type="scientific">Sphingobium tyrosinilyticum</name>
    <dbReference type="NCBI Taxonomy" id="2715436"/>
    <lineage>
        <taxon>Bacteria</taxon>
        <taxon>Pseudomonadati</taxon>
        <taxon>Pseudomonadota</taxon>
        <taxon>Alphaproteobacteria</taxon>
        <taxon>Sphingomonadales</taxon>
        <taxon>Sphingomonadaceae</taxon>
        <taxon>Sphingobium</taxon>
    </lineage>
</organism>
<evidence type="ECO:0000256" key="4">
    <source>
        <dbReference type="ARBA" id="ARBA00023002"/>
    </source>
</evidence>
<evidence type="ECO:0000256" key="1">
    <source>
        <dbReference type="ARBA" id="ARBA00005896"/>
    </source>
</evidence>
<comment type="similarity">
    <text evidence="1">Belongs to the TfdA dioxygenase family.</text>
</comment>
<gene>
    <name evidence="7" type="ORF">ACFO3E_03175</name>
</gene>
<keyword evidence="2" id="KW-0479">Metal-binding</keyword>
<comment type="caution">
    <text evidence="7">The sequence shown here is derived from an EMBL/GenBank/DDBJ whole genome shotgun (WGS) entry which is preliminary data.</text>
</comment>
<dbReference type="GO" id="GO:0051213">
    <property type="term" value="F:dioxygenase activity"/>
    <property type="evidence" value="ECO:0007669"/>
    <property type="project" value="UniProtKB-KW"/>
</dbReference>
<dbReference type="EMBL" id="JBHSFZ010000004">
    <property type="protein sequence ID" value="MFC4593200.1"/>
    <property type="molecule type" value="Genomic_DNA"/>
</dbReference>
<dbReference type="InterPro" id="IPR051323">
    <property type="entry name" value="AtsK-like"/>
</dbReference>
<dbReference type="Gene3D" id="3.60.130.10">
    <property type="entry name" value="Clavaminate synthase-like"/>
    <property type="match status" value="1"/>
</dbReference>
<sequence length="278" mass="30957">MIEVKKLTGTIGAEIRGVDLSGELPPQTVAAIEDALFDNYVVFFRDQKPLSEEEHMRAGRYFGTLDISEIQPKPSANREVLWMESDSAKGKGAEYWHRDRTYLEAPPMGSILQCMVKPEIGGDTCWTSSVAAYDALSQPIRKLIDGLSALHSIRPLAARSEPIREALGEKLHSFPTAIHPLVEVHPVSGRKALNVNANWTTEIVGVSREESRMLLDFLLNHVKRPEFQVRFSWNVGDVAFWDNRSTQHCAIADYDTRRVMKRVALAGHAPQGPSAAAI</sequence>
<evidence type="ECO:0000256" key="3">
    <source>
        <dbReference type="ARBA" id="ARBA00022964"/>
    </source>
</evidence>
<evidence type="ECO:0000313" key="8">
    <source>
        <dbReference type="Proteomes" id="UP001595957"/>
    </source>
</evidence>
<proteinExistence type="inferred from homology"/>
<evidence type="ECO:0000259" key="6">
    <source>
        <dbReference type="Pfam" id="PF02668"/>
    </source>
</evidence>
<keyword evidence="4" id="KW-0560">Oxidoreductase</keyword>
<dbReference type="InterPro" id="IPR042098">
    <property type="entry name" value="TauD-like_sf"/>
</dbReference>
<keyword evidence="8" id="KW-1185">Reference proteome</keyword>